<dbReference type="EMBL" id="JWZT01000858">
    <property type="protein sequence ID" value="KII73384.1"/>
    <property type="molecule type" value="Genomic_DNA"/>
</dbReference>
<proteinExistence type="predicted"/>
<comment type="caution">
    <text evidence="1">The sequence shown here is derived from an EMBL/GenBank/DDBJ whole genome shotgun (WGS) entry which is preliminary data.</text>
</comment>
<name>A0A0C2J6F9_THEKT</name>
<accession>A0A0C2J6F9</accession>
<dbReference type="Proteomes" id="UP000031668">
    <property type="component" value="Unassembled WGS sequence"/>
</dbReference>
<keyword evidence="2" id="KW-1185">Reference proteome</keyword>
<protein>
    <submittedName>
        <fullName evidence="1">Uncharacterized protein</fullName>
    </submittedName>
</protein>
<evidence type="ECO:0000313" key="2">
    <source>
        <dbReference type="Proteomes" id="UP000031668"/>
    </source>
</evidence>
<gene>
    <name evidence="1" type="ORF">RF11_09100</name>
</gene>
<sequence length="112" mass="13112">MYKFIRNRPLKRRVERKVLHHGEFIKPINGDAKMSEHTVAVLLNIYDLRTSQNSCLFPNSKSERGIESLKQINNILGSTQPRNQYSLKFEYDVKIKQGQEKVTFRATNTQKC</sequence>
<organism evidence="1 2">
    <name type="scientific">Thelohanellus kitauei</name>
    <name type="common">Myxosporean</name>
    <dbReference type="NCBI Taxonomy" id="669202"/>
    <lineage>
        <taxon>Eukaryota</taxon>
        <taxon>Metazoa</taxon>
        <taxon>Cnidaria</taxon>
        <taxon>Myxozoa</taxon>
        <taxon>Myxosporea</taxon>
        <taxon>Bivalvulida</taxon>
        <taxon>Platysporina</taxon>
        <taxon>Myxobolidae</taxon>
        <taxon>Thelohanellus</taxon>
    </lineage>
</organism>
<reference evidence="1 2" key="1">
    <citation type="journal article" date="2014" name="Genome Biol. Evol.">
        <title>The genome of the myxosporean Thelohanellus kitauei shows adaptations to nutrient acquisition within its fish host.</title>
        <authorList>
            <person name="Yang Y."/>
            <person name="Xiong J."/>
            <person name="Zhou Z."/>
            <person name="Huo F."/>
            <person name="Miao W."/>
            <person name="Ran C."/>
            <person name="Liu Y."/>
            <person name="Zhang J."/>
            <person name="Feng J."/>
            <person name="Wang M."/>
            <person name="Wang M."/>
            <person name="Wang L."/>
            <person name="Yao B."/>
        </authorList>
    </citation>
    <scope>NUCLEOTIDE SEQUENCE [LARGE SCALE GENOMIC DNA]</scope>
    <source>
        <strain evidence="1">Wuqing</strain>
    </source>
</reference>
<evidence type="ECO:0000313" key="1">
    <source>
        <dbReference type="EMBL" id="KII73384.1"/>
    </source>
</evidence>
<dbReference type="AlphaFoldDB" id="A0A0C2J6F9"/>